<dbReference type="Pfam" id="PF01569">
    <property type="entry name" value="PAP2"/>
    <property type="match status" value="1"/>
</dbReference>
<dbReference type="Proteomes" id="UP000638732">
    <property type="component" value="Unassembled WGS sequence"/>
</dbReference>
<sequence>MFNRKLFKAICIVLAACFVVSCSPGKKKPVKIDDAEILHQNEDQLTQVIIYDVFTPPVASRIYGYASLASYEAMRYSDPKYASIITQLKGFGKPPEPQKGKAYNYTLAATTAFFTVAHKVIFSVDSLKKYEATVYDKFKSNLDDSTYARSVALGDTIGKLILKRAAVDNYPQTRGKPRFLGSREPGKWRPTPPDYLDGVEFCWGTMKTFAIDSSSQFPVPSPPAYSADKNSEYYKQNVDLYNKCTHLTKEEELIARYWDDNPFVIQHNGHIMYANKKITPGGHWIGITAIACKKTHASALKTAQAYALTAIALYDAFICCWQEKYTTNYIRPVTVINDLLDHSWLPLLQTPPFPEYPSGHSDISGASAVVLTHMFGDNFAFQDTSDLHYIGMQRHFDSFLKASDETSISRYYGGIHYLNSVNVAAKQGHEVGEYIWNKLKLTN</sequence>
<dbReference type="RefSeq" id="WP_166587251.1">
    <property type="nucleotide sequence ID" value="NZ_WWEO01000044.1"/>
</dbReference>
<reference evidence="3" key="1">
    <citation type="submission" date="2020-01" db="EMBL/GenBank/DDBJ databases">
        <authorList>
            <person name="Seo Y.L."/>
        </authorList>
    </citation>
    <scope>NUCLEOTIDE SEQUENCE</scope>
    <source>
        <strain evidence="3">R11</strain>
    </source>
</reference>
<accession>A0A965ZIG3</accession>
<evidence type="ECO:0000313" key="3">
    <source>
        <dbReference type="EMBL" id="NCD71285.1"/>
    </source>
</evidence>
<dbReference type="EMBL" id="WWEO01000044">
    <property type="protein sequence ID" value="NCD71285.1"/>
    <property type="molecule type" value="Genomic_DNA"/>
</dbReference>
<evidence type="ECO:0000259" key="2">
    <source>
        <dbReference type="Pfam" id="PF01569"/>
    </source>
</evidence>
<dbReference type="CDD" id="cd03398">
    <property type="entry name" value="PAP2_haloperoxidase"/>
    <property type="match status" value="1"/>
</dbReference>
<evidence type="ECO:0000256" key="1">
    <source>
        <dbReference type="SAM" id="SignalP"/>
    </source>
</evidence>
<reference evidence="3" key="2">
    <citation type="submission" date="2020-10" db="EMBL/GenBank/DDBJ databases">
        <title>Mucilaginibacter sp. nov., isolated from soil.</title>
        <authorList>
            <person name="Jeon C.O."/>
        </authorList>
    </citation>
    <scope>NUCLEOTIDE SEQUENCE</scope>
    <source>
        <strain evidence="3">R11</strain>
    </source>
</reference>
<dbReference type="PROSITE" id="PS51257">
    <property type="entry name" value="PROKAR_LIPOPROTEIN"/>
    <property type="match status" value="1"/>
</dbReference>
<protein>
    <submittedName>
        <fullName evidence="3">Phosphatase PAP2 family protein</fullName>
    </submittedName>
</protein>
<dbReference type="PANTHER" id="PTHR34599">
    <property type="entry name" value="PEROXIDASE-RELATED"/>
    <property type="match status" value="1"/>
</dbReference>
<comment type="caution">
    <text evidence="3">The sequence shown here is derived from an EMBL/GenBank/DDBJ whole genome shotgun (WGS) entry which is preliminary data.</text>
</comment>
<keyword evidence="4" id="KW-1185">Reference proteome</keyword>
<dbReference type="PANTHER" id="PTHR34599:SF2">
    <property type="entry name" value="TRAF-TYPE DOMAIN-CONTAINING PROTEIN"/>
    <property type="match status" value="1"/>
</dbReference>
<evidence type="ECO:0000313" key="4">
    <source>
        <dbReference type="Proteomes" id="UP000638732"/>
    </source>
</evidence>
<proteinExistence type="predicted"/>
<organism evidence="3 4">
    <name type="scientific">Mucilaginibacter agri</name>
    <dbReference type="NCBI Taxonomy" id="2695265"/>
    <lineage>
        <taxon>Bacteria</taxon>
        <taxon>Pseudomonadati</taxon>
        <taxon>Bacteroidota</taxon>
        <taxon>Sphingobacteriia</taxon>
        <taxon>Sphingobacteriales</taxon>
        <taxon>Sphingobacteriaceae</taxon>
        <taxon>Mucilaginibacter</taxon>
    </lineage>
</organism>
<dbReference type="AlphaFoldDB" id="A0A965ZIG3"/>
<keyword evidence="1" id="KW-0732">Signal</keyword>
<feature type="chain" id="PRO_5037799785" evidence="1">
    <location>
        <begin position="22"/>
        <end position="443"/>
    </location>
</feature>
<dbReference type="InterPro" id="IPR036938">
    <property type="entry name" value="PAP2/HPO_sf"/>
</dbReference>
<dbReference type="InterPro" id="IPR052559">
    <property type="entry name" value="V-haloperoxidase"/>
</dbReference>
<feature type="domain" description="Phosphatidic acid phosphatase type 2/haloperoxidase" evidence="2">
    <location>
        <begin position="308"/>
        <end position="425"/>
    </location>
</feature>
<feature type="signal peptide" evidence="1">
    <location>
        <begin position="1"/>
        <end position="21"/>
    </location>
</feature>
<name>A0A965ZIG3_9SPHI</name>
<gene>
    <name evidence="3" type="ORF">GSY63_18105</name>
</gene>
<dbReference type="Gene3D" id="1.10.606.20">
    <property type="match status" value="1"/>
</dbReference>
<dbReference type="InterPro" id="IPR000326">
    <property type="entry name" value="PAP2/HPO"/>
</dbReference>
<dbReference type="SUPFAM" id="SSF48317">
    <property type="entry name" value="Acid phosphatase/Vanadium-dependent haloperoxidase"/>
    <property type="match status" value="1"/>
</dbReference>